<dbReference type="EMBL" id="KE346241">
    <property type="protein sequence ID" value="EXC31166.1"/>
    <property type="molecule type" value="Genomic_DNA"/>
</dbReference>
<evidence type="ECO:0000313" key="7">
    <source>
        <dbReference type="Proteomes" id="UP000030645"/>
    </source>
</evidence>
<keyword evidence="1 5" id="KW-0812">Transmembrane</keyword>
<dbReference type="AlphaFoldDB" id="W9SIP8"/>
<dbReference type="Proteomes" id="UP000030645">
    <property type="component" value="Unassembled WGS sequence"/>
</dbReference>
<evidence type="ECO:0000313" key="6">
    <source>
        <dbReference type="EMBL" id="EXC31166.1"/>
    </source>
</evidence>
<sequence length="137" mass="14765">MEKLDLRNSKGQIKISGTIVSISGALIVTIYKGPAIVVPQSQSTPNTSLSPKLSSLMNLTAASNWIIGGLFLAFTWCIDKKGPVFAVMFKPVGIASAAFHEHHLSRQHTLYRKAQSEEGKVENNGVVDELQSSSPSL</sequence>
<dbReference type="PANTHER" id="PTHR31218">
    <property type="entry name" value="WAT1-RELATED PROTEIN"/>
    <property type="match status" value="1"/>
</dbReference>
<feature type="region of interest" description="Disordered" evidence="4">
    <location>
        <begin position="118"/>
        <end position="137"/>
    </location>
</feature>
<evidence type="ECO:0000256" key="4">
    <source>
        <dbReference type="SAM" id="MobiDB-lite"/>
    </source>
</evidence>
<evidence type="ECO:0000256" key="1">
    <source>
        <dbReference type="ARBA" id="ARBA00022692"/>
    </source>
</evidence>
<accession>W9SIP8</accession>
<reference evidence="7" key="1">
    <citation type="submission" date="2013-01" db="EMBL/GenBank/DDBJ databases">
        <title>Draft Genome Sequence of a Mulberry Tree, Morus notabilis C.K. Schneid.</title>
        <authorList>
            <person name="He N."/>
            <person name="Zhao S."/>
        </authorList>
    </citation>
    <scope>NUCLEOTIDE SEQUENCE</scope>
</reference>
<dbReference type="InterPro" id="IPR030184">
    <property type="entry name" value="WAT1-related"/>
</dbReference>
<dbReference type="STRING" id="981085.W9SIP8"/>
<evidence type="ECO:0000256" key="2">
    <source>
        <dbReference type="ARBA" id="ARBA00022989"/>
    </source>
</evidence>
<protein>
    <recommendedName>
        <fullName evidence="8">WAT1-related protein</fullName>
    </recommendedName>
</protein>
<organism evidence="6 7">
    <name type="scientific">Morus notabilis</name>
    <dbReference type="NCBI Taxonomy" id="981085"/>
    <lineage>
        <taxon>Eukaryota</taxon>
        <taxon>Viridiplantae</taxon>
        <taxon>Streptophyta</taxon>
        <taxon>Embryophyta</taxon>
        <taxon>Tracheophyta</taxon>
        <taxon>Spermatophyta</taxon>
        <taxon>Magnoliopsida</taxon>
        <taxon>eudicotyledons</taxon>
        <taxon>Gunneridae</taxon>
        <taxon>Pentapetalae</taxon>
        <taxon>rosids</taxon>
        <taxon>fabids</taxon>
        <taxon>Rosales</taxon>
        <taxon>Moraceae</taxon>
        <taxon>Moreae</taxon>
        <taxon>Morus</taxon>
    </lineage>
</organism>
<dbReference type="GO" id="GO:0022857">
    <property type="term" value="F:transmembrane transporter activity"/>
    <property type="evidence" value="ECO:0007669"/>
    <property type="project" value="InterPro"/>
</dbReference>
<feature type="transmembrane region" description="Helical" evidence="5">
    <location>
        <begin position="12"/>
        <end position="31"/>
    </location>
</feature>
<keyword evidence="2 5" id="KW-1133">Transmembrane helix</keyword>
<keyword evidence="7" id="KW-1185">Reference proteome</keyword>
<dbReference type="GO" id="GO:0016020">
    <property type="term" value="C:membrane"/>
    <property type="evidence" value="ECO:0007669"/>
    <property type="project" value="InterPro"/>
</dbReference>
<evidence type="ECO:0000256" key="3">
    <source>
        <dbReference type="ARBA" id="ARBA00023136"/>
    </source>
</evidence>
<proteinExistence type="predicted"/>
<evidence type="ECO:0000256" key="5">
    <source>
        <dbReference type="SAM" id="Phobius"/>
    </source>
</evidence>
<evidence type="ECO:0008006" key="8">
    <source>
        <dbReference type="Google" id="ProtNLM"/>
    </source>
</evidence>
<keyword evidence="3 5" id="KW-0472">Membrane</keyword>
<name>W9SIP8_9ROSA</name>
<feature type="transmembrane region" description="Helical" evidence="5">
    <location>
        <begin position="56"/>
        <end position="78"/>
    </location>
</feature>
<gene>
    <name evidence="6" type="ORF">L484_004932</name>
</gene>